<dbReference type="PANTHER" id="PTHR22589:SF14">
    <property type="entry name" value="CHOLINE O-ACETYLTRANSFERASE"/>
    <property type="match status" value="1"/>
</dbReference>
<protein>
    <recommendedName>
        <fullName evidence="6">Choline O-acetyltransferase</fullName>
        <ecNumber evidence="5">2.3.1.6</ecNumber>
    </recommendedName>
</protein>
<dbReference type="GO" id="GO:0005737">
    <property type="term" value="C:cytoplasm"/>
    <property type="evidence" value="ECO:0007669"/>
    <property type="project" value="TreeGrafter"/>
</dbReference>
<dbReference type="InterPro" id="IPR042231">
    <property type="entry name" value="Cho/carn_acyl_trans_2"/>
</dbReference>
<dbReference type="Proteomes" id="UP000835052">
    <property type="component" value="Unassembled WGS sequence"/>
</dbReference>
<evidence type="ECO:0000256" key="4">
    <source>
        <dbReference type="ARBA" id="ARBA00023315"/>
    </source>
</evidence>
<sequence length="623" mass="70924">MCWILGYKIEKMNVLPKPPVADLQTTLDRYLEYAAVVAVGQKGSLATTHAAAARFLEEAGPLQLQLYAVADESPNWVTKYWLPEMYMRVRIPTPVNSNPAYIFPKVRFKDLQEQIRYTALLTRGLLEYKNKIDLKQIEKEVSTGKQKIHLCMEQYERILNCYRQPGFEEDTQFRKPKTHQGNEHVLVMCRKQTYIMHTRINGAMLPQADIESQLTKIESISRNTVVNSLGIAACGVGERKDGAAFWEEMFLVEQNAKSFEWVKDSLFVVCLDVEDDGDSENSLDSKENIERDFVQRGIHILTGHGSGKNGLNRWYDATIQLIVARDGSNGLCIEHSTAEGIVIINMAEFAIRHAQSNFHSKLISREIRNVHPKTLTWHVSQPARKILQKQTETFDELARELELEVLLFEDFGKDAIKDWGVSPDGFAQLTLQLSHYKTHGYLVSTYESASVRRFRSGRVDNIRANTQAALEWVTAMESKSVDDKKKFELFRKAAEKQAKVTAENITGYGIDNHLCALYVLARERQKATGEEMPALFRDPLWADVMRFPLSTSQVTPAIDIPDSYLCYGAVVRDGYGCAYAIHPQRLLFAPSAFRSDPRTDLPKFKRMISASLRQIRDLIKANT</sequence>
<dbReference type="GO" id="GO:0008292">
    <property type="term" value="P:acetylcholine biosynthetic process"/>
    <property type="evidence" value="ECO:0007669"/>
    <property type="project" value="TreeGrafter"/>
</dbReference>
<dbReference type="Gene3D" id="3.30.559.70">
    <property type="entry name" value="Choline/Carnitine o-acyltransferase, domain 2"/>
    <property type="match status" value="1"/>
</dbReference>
<dbReference type="InterPro" id="IPR039551">
    <property type="entry name" value="Cho/carn_acyl_trans"/>
</dbReference>
<keyword evidence="4 8" id="KW-0012">Acyltransferase</keyword>
<evidence type="ECO:0000256" key="3">
    <source>
        <dbReference type="ARBA" id="ARBA00022979"/>
    </source>
</evidence>
<name>A0A8S1HJS1_9PELO</name>
<evidence type="ECO:0000259" key="9">
    <source>
        <dbReference type="Pfam" id="PF00755"/>
    </source>
</evidence>
<dbReference type="GO" id="GO:0007274">
    <property type="term" value="P:neuromuscular synaptic transmission"/>
    <property type="evidence" value="ECO:0007669"/>
    <property type="project" value="TreeGrafter"/>
</dbReference>
<organism evidence="10 11">
    <name type="scientific">Caenorhabditis auriculariae</name>
    <dbReference type="NCBI Taxonomy" id="2777116"/>
    <lineage>
        <taxon>Eukaryota</taxon>
        <taxon>Metazoa</taxon>
        <taxon>Ecdysozoa</taxon>
        <taxon>Nematoda</taxon>
        <taxon>Chromadorea</taxon>
        <taxon>Rhabditida</taxon>
        <taxon>Rhabditina</taxon>
        <taxon>Rhabditomorpha</taxon>
        <taxon>Rhabditoidea</taxon>
        <taxon>Rhabditidae</taxon>
        <taxon>Peloderinae</taxon>
        <taxon>Caenorhabditis</taxon>
    </lineage>
</organism>
<dbReference type="InterPro" id="IPR023213">
    <property type="entry name" value="CAT-like_dom_sf"/>
</dbReference>
<evidence type="ECO:0000313" key="11">
    <source>
        <dbReference type="Proteomes" id="UP000835052"/>
    </source>
</evidence>
<evidence type="ECO:0000256" key="8">
    <source>
        <dbReference type="RuleBase" id="RU003801"/>
    </source>
</evidence>
<gene>
    <name evidence="10" type="ORF">CAUJ_LOCUS9419</name>
</gene>
<keyword evidence="3" id="KW-0530">Neurotransmitter biosynthesis</keyword>
<dbReference type="InterPro" id="IPR000542">
    <property type="entry name" value="Carn_acyl_trans"/>
</dbReference>
<feature type="active site" description="Proton acceptor" evidence="7">
    <location>
        <position position="335"/>
    </location>
</feature>
<dbReference type="SUPFAM" id="SSF52777">
    <property type="entry name" value="CoA-dependent acyltransferases"/>
    <property type="match status" value="2"/>
</dbReference>
<dbReference type="Pfam" id="PF00755">
    <property type="entry name" value="Carn_acyltransf"/>
    <property type="match status" value="1"/>
</dbReference>
<evidence type="ECO:0000256" key="2">
    <source>
        <dbReference type="ARBA" id="ARBA00022679"/>
    </source>
</evidence>
<comment type="similarity">
    <text evidence="1 8">Belongs to the carnitine/choline acetyltransferase family.</text>
</comment>
<dbReference type="EMBL" id="CAJGYM010000036">
    <property type="protein sequence ID" value="CAD6193500.1"/>
    <property type="molecule type" value="Genomic_DNA"/>
</dbReference>
<accession>A0A8S1HJS1</accession>
<comment type="caution">
    <text evidence="10">The sequence shown here is derived from an EMBL/GenBank/DDBJ whole genome shotgun (WGS) entry which is preliminary data.</text>
</comment>
<dbReference type="GO" id="GO:0045202">
    <property type="term" value="C:synapse"/>
    <property type="evidence" value="ECO:0007669"/>
    <property type="project" value="GOC"/>
</dbReference>
<evidence type="ECO:0000256" key="5">
    <source>
        <dbReference type="ARBA" id="ARBA00039091"/>
    </source>
</evidence>
<dbReference type="GO" id="GO:0043005">
    <property type="term" value="C:neuron projection"/>
    <property type="evidence" value="ECO:0007669"/>
    <property type="project" value="TreeGrafter"/>
</dbReference>
<dbReference type="EC" id="2.3.1.6" evidence="5"/>
<feature type="domain" description="Choline/carnitine acyltransferase" evidence="9">
    <location>
        <begin position="19"/>
        <end position="608"/>
    </location>
</feature>
<evidence type="ECO:0000256" key="7">
    <source>
        <dbReference type="PIRSR" id="PIRSR600542-1"/>
    </source>
</evidence>
<dbReference type="AlphaFoldDB" id="A0A8S1HJS1"/>
<keyword evidence="2 8" id="KW-0808">Transferase</keyword>
<keyword evidence="11" id="KW-1185">Reference proteome</keyword>
<dbReference type="GO" id="GO:0004102">
    <property type="term" value="F:choline O-acetyltransferase activity"/>
    <property type="evidence" value="ECO:0007669"/>
    <property type="project" value="UniProtKB-EC"/>
</dbReference>
<dbReference type="OrthoDB" id="240216at2759"/>
<evidence type="ECO:0000256" key="1">
    <source>
        <dbReference type="ARBA" id="ARBA00005232"/>
    </source>
</evidence>
<reference evidence="10" key="1">
    <citation type="submission" date="2020-10" db="EMBL/GenBank/DDBJ databases">
        <authorList>
            <person name="Kikuchi T."/>
        </authorList>
    </citation>
    <scope>NUCLEOTIDE SEQUENCE</scope>
    <source>
        <strain evidence="10">NKZ352</strain>
    </source>
</reference>
<dbReference type="PANTHER" id="PTHR22589">
    <property type="entry name" value="CARNITINE O-ACYLTRANSFERASE"/>
    <property type="match status" value="1"/>
</dbReference>
<dbReference type="PROSITE" id="PS00440">
    <property type="entry name" value="ACYLTRANSF_C_2"/>
    <property type="match status" value="1"/>
</dbReference>
<proteinExistence type="inferred from homology"/>
<evidence type="ECO:0000256" key="6">
    <source>
        <dbReference type="ARBA" id="ARBA00040495"/>
    </source>
</evidence>
<evidence type="ECO:0000313" key="10">
    <source>
        <dbReference type="EMBL" id="CAD6193500.1"/>
    </source>
</evidence>
<dbReference type="Gene3D" id="3.30.559.10">
    <property type="entry name" value="Chloramphenicol acetyltransferase-like domain"/>
    <property type="match status" value="1"/>
</dbReference>